<sequence length="84" mass="9481">MRNSTYWSLFCLAIAMLNMHMGRDISANIFLAALVVIQGLKRTEEPEEHSIRIRLVLTGLSIAFIVFSLWGYANGASWGRPPAW</sequence>
<dbReference type="Proteomes" id="UP000596192">
    <property type="component" value="Chromosome"/>
</dbReference>
<dbReference type="EMBL" id="CP066310">
    <property type="protein sequence ID" value="QQE90469.1"/>
    <property type="molecule type" value="Genomic_DNA"/>
</dbReference>
<organism evidence="2 3">
    <name type="scientific">Azotobacter chroococcum</name>
    <dbReference type="NCBI Taxonomy" id="353"/>
    <lineage>
        <taxon>Bacteria</taxon>
        <taxon>Pseudomonadati</taxon>
        <taxon>Pseudomonadota</taxon>
        <taxon>Gammaproteobacteria</taxon>
        <taxon>Pseudomonadales</taxon>
        <taxon>Pseudomonadaceae</taxon>
        <taxon>Azotobacter</taxon>
    </lineage>
</organism>
<name>A0AAP9YJH9_9GAMM</name>
<accession>A0AAP9YJH9</accession>
<dbReference type="AlphaFoldDB" id="A0AAP9YJH9"/>
<keyword evidence="1" id="KW-0472">Membrane</keyword>
<keyword evidence="1" id="KW-0812">Transmembrane</keyword>
<protein>
    <submittedName>
        <fullName evidence="2">Uncharacterized protein</fullName>
    </submittedName>
</protein>
<keyword evidence="1" id="KW-1133">Transmembrane helix</keyword>
<gene>
    <name evidence="2" type="ORF">GKQ51_09430</name>
</gene>
<evidence type="ECO:0000313" key="2">
    <source>
        <dbReference type="EMBL" id="QQE90469.1"/>
    </source>
</evidence>
<feature type="transmembrane region" description="Helical" evidence="1">
    <location>
        <begin position="53"/>
        <end position="73"/>
    </location>
</feature>
<reference evidence="2 3" key="1">
    <citation type="submission" date="2020-12" db="EMBL/GenBank/DDBJ databases">
        <title>Genomic Analysis and Response surface optimization of nitrogen-fixing conditions for A. chroococcum strain HR1, Isolation from rhizosphere soil.</title>
        <authorList>
            <person name="Li J."/>
            <person name="Yang H."/>
            <person name="Liu H."/>
            <person name="Wang C."/>
            <person name="Tian Y."/>
            <person name="Lu X.Y."/>
        </authorList>
    </citation>
    <scope>NUCLEOTIDE SEQUENCE [LARGE SCALE GENOMIC DNA]</scope>
    <source>
        <strain evidence="2 3">HR1</strain>
    </source>
</reference>
<evidence type="ECO:0000256" key="1">
    <source>
        <dbReference type="SAM" id="Phobius"/>
    </source>
</evidence>
<evidence type="ECO:0000313" key="3">
    <source>
        <dbReference type="Proteomes" id="UP000596192"/>
    </source>
</evidence>
<dbReference type="RefSeq" id="WP_198867789.1">
    <property type="nucleotide sequence ID" value="NZ_CP066310.1"/>
</dbReference>
<proteinExistence type="predicted"/>